<dbReference type="Proteomes" id="UP000091956">
    <property type="component" value="Unassembled WGS sequence"/>
</dbReference>
<feature type="compositionally biased region" description="Low complexity" evidence="1">
    <location>
        <begin position="94"/>
        <end position="108"/>
    </location>
</feature>
<dbReference type="RefSeq" id="XP_018130205.2">
    <property type="nucleotide sequence ID" value="XM_018275138.2"/>
</dbReference>
<evidence type="ECO:0000256" key="1">
    <source>
        <dbReference type="SAM" id="MobiDB-lite"/>
    </source>
</evidence>
<reference evidence="2 3" key="1">
    <citation type="submission" date="2016-03" db="EMBL/GenBank/DDBJ databases">
        <title>Comparative genomics of Pseudogymnoascus destructans, the fungus causing white-nose syndrome of bats.</title>
        <authorList>
            <person name="Palmer J.M."/>
            <person name="Drees K.P."/>
            <person name="Foster J.T."/>
            <person name="Lindner D.L."/>
        </authorList>
    </citation>
    <scope>NUCLEOTIDE SEQUENCE [LARGE SCALE GENOMIC DNA]</scope>
    <source>
        <strain evidence="2 3">UAMH 10579</strain>
    </source>
</reference>
<dbReference type="EMBL" id="KV460228">
    <property type="protein sequence ID" value="OBT96472.2"/>
    <property type="molecule type" value="Genomic_DNA"/>
</dbReference>
<sequence length="181" mass="19645">MCIKEGKCSSVDCKLLFISITKRTLDSHMHREISAISRQFNNVSDLTRTISVDYHITCVLTSHSPRFSQHHGAQPLLQHTPSPTMPHATSDECPSSSTSSSSSSTPSRTPSPPPSPLHLIAPQTPDFPTRLALHLTTPSTPRLFSAVMAEERMRCVIDEFDLVMGDQGSSNGYGGTGRGAL</sequence>
<dbReference type="AlphaFoldDB" id="A0A1B8GKV1"/>
<name>A0A1B8GKV1_9PEZI</name>
<gene>
    <name evidence="2" type="ORF">VE01_05676</name>
</gene>
<proteinExistence type="predicted"/>
<protein>
    <submittedName>
        <fullName evidence="2">Uncharacterized protein</fullName>
    </submittedName>
</protein>
<evidence type="ECO:0000313" key="2">
    <source>
        <dbReference type="EMBL" id="OBT96472.2"/>
    </source>
</evidence>
<accession>A0A1B8GKV1</accession>
<evidence type="ECO:0000313" key="3">
    <source>
        <dbReference type="Proteomes" id="UP000091956"/>
    </source>
</evidence>
<dbReference type="GeneID" id="28839062"/>
<organism evidence="2 3">
    <name type="scientific">Pseudogymnoascus verrucosus</name>
    <dbReference type="NCBI Taxonomy" id="342668"/>
    <lineage>
        <taxon>Eukaryota</taxon>
        <taxon>Fungi</taxon>
        <taxon>Dikarya</taxon>
        <taxon>Ascomycota</taxon>
        <taxon>Pezizomycotina</taxon>
        <taxon>Leotiomycetes</taxon>
        <taxon>Thelebolales</taxon>
        <taxon>Thelebolaceae</taxon>
        <taxon>Pseudogymnoascus</taxon>
    </lineage>
</organism>
<keyword evidence="3" id="KW-1185">Reference proteome</keyword>
<feature type="region of interest" description="Disordered" evidence="1">
    <location>
        <begin position="69"/>
        <end position="124"/>
    </location>
</feature>
<reference evidence="3" key="2">
    <citation type="journal article" date="2018" name="Nat. Commun.">
        <title>Extreme sensitivity to ultraviolet light in the fungal pathogen causing white-nose syndrome of bats.</title>
        <authorList>
            <person name="Palmer J.M."/>
            <person name="Drees K.P."/>
            <person name="Foster J.T."/>
            <person name="Lindner D.L."/>
        </authorList>
    </citation>
    <scope>NUCLEOTIDE SEQUENCE [LARGE SCALE GENOMIC DNA]</scope>
    <source>
        <strain evidence="3">UAMH 10579</strain>
    </source>
</reference>